<protein>
    <submittedName>
        <fullName evidence="1">Uncharacterized protein</fullName>
    </submittedName>
</protein>
<evidence type="ECO:0000313" key="2">
    <source>
        <dbReference type="Proteomes" id="UP000515856"/>
    </source>
</evidence>
<name>A0A7G9GSN1_9FIRM</name>
<organism evidence="1 2">
    <name type="scientific">[Eubacterium] hominis</name>
    <dbReference type="NCBI Taxonomy" id="2764325"/>
    <lineage>
        <taxon>Bacteria</taxon>
        <taxon>Bacillati</taxon>
        <taxon>Bacillota</taxon>
        <taxon>Erysipelotrichia</taxon>
        <taxon>Erysipelotrichales</taxon>
        <taxon>Erysipelotrichaceae</taxon>
        <taxon>Amedibacillus</taxon>
    </lineage>
</organism>
<dbReference type="Proteomes" id="UP000515856">
    <property type="component" value="Chromosome"/>
</dbReference>
<dbReference type="KEGG" id="ehn:H9Q80_07705"/>
<accession>A0A7G9GSN1</accession>
<sequence length="249" mass="28241">MKKKIIIGISIILVVMAIGYGIHYQKGVIFDKASEYLVFCGDRAGTTMHIDTTYQGTKDIQIKELADYQANFQIDPAYVVNDSLSYDTKLQKHFNTPMIINLLDGSVVEFSKVSYEENGKTKTADIGRHHYEFRKEAGITISNIEESDEKYTVLLDFELDEGTVKNIELTNPDFKANKITYKELSKGKYRITLTFEPMKEGYTLIGSSLKFTLDINGKEVTRYGVGRIRLYGNVVGLDYTVGKDVSYKK</sequence>
<gene>
    <name evidence="1" type="ORF">H9Q80_07705</name>
</gene>
<dbReference type="AlphaFoldDB" id="A0A7G9GSN1"/>
<dbReference type="EMBL" id="CP060636">
    <property type="protein sequence ID" value="QNM13813.1"/>
    <property type="molecule type" value="Genomic_DNA"/>
</dbReference>
<evidence type="ECO:0000313" key="1">
    <source>
        <dbReference type="EMBL" id="QNM13813.1"/>
    </source>
</evidence>
<proteinExistence type="predicted"/>
<keyword evidence="2" id="KW-1185">Reference proteome</keyword>
<reference evidence="1 2" key="1">
    <citation type="submission" date="2020-08" db="EMBL/GenBank/DDBJ databases">
        <authorList>
            <person name="Liu C."/>
            <person name="Sun Q."/>
        </authorList>
    </citation>
    <scope>NUCLEOTIDE SEQUENCE [LARGE SCALE GENOMIC DNA]</scope>
    <source>
        <strain evidence="1 2">NSJ-61</strain>
    </source>
</reference>
<dbReference type="RefSeq" id="WP_117451282.1">
    <property type="nucleotide sequence ID" value="NZ_CP060636.1"/>
</dbReference>